<dbReference type="EMBL" id="LAVV01006713">
    <property type="protein sequence ID" value="KNZ58646.1"/>
    <property type="molecule type" value="Genomic_DNA"/>
</dbReference>
<reference evidence="2 3" key="1">
    <citation type="submission" date="2015-08" db="EMBL/GenBank/DDBJ databases">
        <title>Next Generation Sequencing and Analysis of the Genome of Puccinia sorghi L Schw, the Causal Agent of Maize Common Rust.</title>
        <authorList>
            <person name="Rochi L."/>
            <person name="Burguener G."/>
            <person name="Darino M."/>
            <person name="Turjanski A."/>
            <person name="Kreff E."/>
            <person name="Dieguez M.J."/>
            <person name="Sacco F."/>
        </authorList>
    </citation>
    <scope>NUCLEOTIDE SEQUENCE [LARGE SCALE GENOMIC DNA]</scope>
    <source>
        <strain evidence="2 3">RO10H11247</strain>
    </source>
</reference>
<dbReference type="VEuPathDB" id="FungiDB:VP01_1889g3"/>
<accession>A0A0L6VCY4</accession>
<organism evidence="2 3">
    <name type="scientific">Puccinia sorghi</name>
    <dbReference type="NCBI Taxonomy" id="27349"/>
    <lineage>
        <taxon>Eukaryota</taxon>
        <taxon>Fungi</taxon>
        <taxon>Dikarya</taxon>
        <taxon>Basidiomycota</taxon>
        <taxon>Pucciniomycotina</taxon>
        <taxon>Pucciniomycetes</taxon>
        <taxon>Pucciniales</taxon>
        <taxon>Pucciniaceae</taxon>
        <taxon>Puccinia</taxon>
    </lineage>
</organism>
<dbReference type="Proteomes" id="UP000037035">
    <property type="component" value="Unassembled WGS sequence"/>
</dbReference>
<feature type="compositionally biased region" description="Polar residues" evidence="1">
    <location>
        <begin position="27"/>
        <end position="38"/>
    </location>
</feature>
<gene>
    <name evidence="2" type="ORF">VP01_1889g3</name>
</gene>
<dbReference type="AlphaFoldDB" id="A0A0L6VCY4"/>
<evidence type="ECO:0000313" key="3">
    <source>
        <dbReference type="Proteomes" id="UP000037035"/>
    </source>
</evidence>
<proteinExistence type="predicted"/>
<comment type="caution">
    <text evidence="2">The sequence shown here is derived from an EMBL/GenBank/DDBJ whole genome shotgun (WGS) entry which is preliminary data.</text>
</comment>
<evidence type="ECO:0000256" key="1">
    <source>
        <dbReference type="SAM" id="MobiDB-lite"/>
    </source>
</evidence>
<keyword evidence="3" id="KW-1185">Reference proteome</keyword>
<name>A0A0L6VCY4_9BASI</name>
<sequence>MDVDDEITQISNTPLSKLDPSIPVFQPNKSKVRFQNPSKDSHLNKEKLPKKIQLENPLSKEYPDIKEKLASRILAEQQMFLPLGEPLAAAPGVAESFK</sequence>
<protein>
    <submittedName>
        <fullName evidence="2">Uncharacterized protein</fullName>
    </submittedName>
</protein>
<feature type="region of interest" description="Disordered" evidence="1">
    <location>
        <begin position="1"/>
        <end position="46"/>
    </location>
</feature>
<evidence type="ECO:0000313" key="2">
    <source>
        <dbReference type="EMBL" id="KNZ58646.1"/>
    </source>
</evidence>